<dbReference type="AntiFam" id="ANF00050">
    <property type="entry name" value="Translation of CRISPR YPEST repeat 1"/>
</dbReference>
<gene>
    <name evidence="1" type="ORF">HMPREF0010_01422</name>
</gene>
<sequence length="60" mass="6887">MTITFFVAHRPDDLEKAIYFDKASHSVLHRIDDLEIGNSIGPASTNVLHRIDDLEKETHR</sequence>
<dbReference type="EMBL" id="GG704573">
    <property type="protein sequence ID" value="EEX04028.1"/>
    <property type="molecule type" value="Genomic_DNA"/>
</dbReference>
<name>D0C9V9_ACIB2</name>
<evidence type="ECO:0000313" key="1">
    <source>
        <dbReference type="EMBL" id="EEX04028.1"/>
    </source>
</evidence>
<dbReference type="Proteomes" id="UP000005740">
    <property type="component" value="Unassembled WGS sequence"/>
</dbReference>
<proteinExistence type="predicted"/>
<organism evidence="1 2">
    <name type="scientific">Acinetobacter baumannii (strain ATCC 19606 / DSM 30007 / JCM 6841 / CCUG 19606 / CIP 70.34 / NBRC 109757 / NCIMB 12457 / NCTC 12156 / 81)</name>
    <dbReference type="NCBI Taxonomy" id="575584"/>
    <lineage>
        <taxon>Bacteria</taxon>
        <taxon>Pseudomonadati</taxon>
        <taxon>Pseudomonadota</taxon>
        <taxon>Gammaproteobacteria</taxon>
        <taxon>Moraxellales</taxon>
        <taxon>Moraxellaceae</taxon>
        <taxon>Acinetobacter</taxon>
        <taxon>Acinetobacter calcoaceticus/baumannii complex</taxon>
    </lineage>
</organism>
<dbReference type="PATRIC" id="fig|575584.18.peg.3183"/>
<protein>
    <submittedName>
        <fullName evidence="1">Uncharacterized protein</fullName>
    </submittedName>
</protein>
<reference evidence="2" key="1">
    <citation type="journal article" date="2012" name="PLoS ONE">
        <title>The success of Acinetobacter species; genetic, metabolic and virulence attributes.</title>
        <authorList>
            <person name="Peleg A.Y."/>
            <person name="de Breij A."/>
            <person name="Adams M.D."/>
            <person name="Cerqueira G.M."/>
            <person name="Mocali S."/>
            <person name="Galardini M."/>
            <person name="Nibbering P.H."/>
            <person name="Earl A.M."/>
            <person name="Ward D.V."/>
            <person name="Paterson D.L."/>
            <person name="Seifert H."/>
            <person name="Dijkshoorn L."/>
        </authorList>
    </citation>
    <scope>NUCLEOTIDE SEQUENCE [LARGE SCALE GENOMIC DNA]</scope>
    <source>
        <strain evidence="2">ATCC 19606 / DSM 30007 / JCM 6841 / CCUG 19606 / CIP 70.34 / NBRC 109757 / NCIMB 12457 / NCTC 12156 / 81</strain>
    </source>
</reference>
<accession>D0C9V9</accession>
<dbReference type="AlphaFoldDB" id="D0C9V9"/>
<evidence type="ECO:0000313" key="2">
    <source>
        <dbReference type="Proteomes" id="UP000005740"/>
    </source>
</evidence>